<dbReference type="EMBL" id="CAJVPZ010089190">
    <property type="protein sequence ID" value="CAG8813959.1"/>
    <property type="molecule type" value="Genomic_DNA"/>
</dbReference>
<sequence>GTNNNLIVYIGGAFMKETDSNFTSVFDITTQIWSIPVTSGNITSRQRLYIHCISSRNGIYVYGGNDNVFSMLKLD</sequence>
<accession>A0A9N9PF06</accession>
<protein>
    <submittedName>
        <fullName evidence="1">14981_t:CDS:1</fullName>
    </submittedName>
</protein>
<comment type="caution">
    <text evidence="1">The sequence shown here is derived from an EMBL/GenBank/DDBJ whole genome shotgun (WGS) entry which is preliminary data.</text>
</comment>
<dbReference type="Proteomes" id="UP000789396">
    <property type="component" value="Unassembled WGS sequence"/>
</dbReference>
<dbReference type="InterPro" id="IPR015915">
    <property type="entry name" value="Kelch-typ_b-propeller"/>
</dbReference>
<gene>
    <name evidence="1" type="ORF">RFULGI_LOCUS19052</name>
</gene>
<feature type="non-terminal residue" evidence="1">
    <location>
        <position position="1"/>
    </location>
</feature>
<evidence type="ECO:0000313" key="1">
    <source>
        <dbReference type="EMBL" id="CAG8813959.1"/>
    </source>
</evidence>
<feature type="non-terminal residue" evidence="1">
    <location>
        <position position="75"/>
    </location>
</feature>
<dbReference type="AlphaFoldDB" id="A0A9N9PF06"/>
<reference evidence="1" key="1">
    <citation type="submission" date="2021-06" db="EMBL/GenBank/DDBJ databases">
        <authorList>
            <person name="Kallberg Y."/>
            <person name="Tangrot J."/>
            <person name="Rosling A."/>
        </authorList>
    </citation>
    <scope>NUCLEOTIDE SEQUENCE</scope>
    <source>
        <strain evidence="1">IN212</strain>
    </source>
</reference>
<name>A0A9N9PF06_9GLOM</name>
<dbReference type="SUPFAM" id="SSF117281">
    <property type="entry name" value="Kelch motif"/>
    <property type="match status" value="1"/>
</dbReference>
<proteinExistence type="predicted"/>
<keyword evidence="2" id="KW-1185">Reference proteome</keyword>
<dbReference type="Gene3D" id="2.120.10.80">
    <property type="entry name" value="Kelch-type beta propeller"/>
    <property type="match status" value="1"/>
</dbReference>
<dbReference type="OrthoDB" id="2378016at2759"/>
<evidence type="ECO:0000313" key="2">
    <source>
        <dbReference type="Proteomes" id="UP000789396"/>
    </source>
</evidence>
<organism evidence="1 2">
    <name type="scientific">Racocetra fulgida</name>
    <dbReference type="NCBI Taxonomy" id="60492"/>
    <lineage>
        <taxon>Eukaryota</taxon>
        <taxon>Fungi</taxon>
        <taxon>Fungi incertae sedis</taxon>
        <taxon>Mucoromycota</taxon>
        <taxon>Glomeromycotina</taxon>
        <taxon>Glomeromycetes</taxon>
        <taxon>Diversisporales</taxon>
        <taxon>Gigasporaceae</taxon>
        <taxon>Racocetra</taxon>
    </lineage>
</organism>